<evidence type="ECO:0000313" key="2">
    <source>
        <dbReference type="Proteomes" id="UP000000238"/>
    </source>
</evidence>
<name>Q2SPP4_HAHCH</name>
<dbReference type="HOGENOM" id="CLU_3099440_0_0_6"/>
<proteinExistence type="predicted"/>
<organism evidence="1 2">
    <name type="scientific">Hahella chejuensis (strain KCTC 2396)</name>
    <dbReference type="NCBI Taxonomy" id="349521"/>
    <lineage>
        <taxon>Bacteria</taxon>
        <taxon>Pseudomonadati</taxon>
        <taxon>Pseudomonadota</taxon>
        <taxon>Gammaproteobacteria</taxon>
        <taxon>Oceanospirillales</taxon>
        <taxon>Hahellaceae</taxon>
        <taxon>Hahella</taxon>
    </lineage>
</organism>
<gene>
    <name evidence="1" type="ordered locus">HCH_00470</name>
</gene>
<keyword evidence="2" id="KW-1185">Reference proteome</keyword>
<sequence length="51" mass="5998">MASSVKKAKEKALEIGKEPFDIEGLRKYWVSLYEKHFSNEINDKEIAQQNR</sequence>
<dbReference type="Proteomes" id="UP000000238">
    <property type="component" value="Chromosome"/>
</dbReference>
<dbReference type="STRING" id="349521.HCH_00470"/>
<reference evidence="1 2" key="1">
    <citation type="journal article" date="2005" name="Nucleic Acids Res.">
        <title>Genomic blueprint of Hahella chejuensis, a marine microbe producing an algicidal agent.</title>
        <authorList>
            <person name="Jeong H."/>
            <person name="Yim J.H."/>
            <person name="Lee C."/>
            <person name="Choi S.-H."/>
            <person name="Park Y.K."/>
            <person name="Yoon S.H."/>
            <person name="Hur C.-G."/>
            <person name="Kang H.-Y."/>
            <person name="Kim D."/>
            <person name="Lee H.H."/>
            <person name="Park K.H."/>
            <person name="Park S.-H."/>
            <person name="Park H.-S."/>
            <person name="Lee H.K."/>
            <person name="Oh T.K."/>
            <person name="Kim J.F."/>
        </authorList>
    </citation>
    <scope>NUCLEOTIDE SEQUENCE [LARGE SCALE GENOMIC DNA]</scope>
    <source>
        <strain evidence="1 2">KCTC 2396</strain>
    </source>
</reference>
<dbReference type="EMBL" id="CP000155">
    <property type="protein sequence ID" value="ABC27380.1"/>
    <property type="molecule type" value="Genomic_DNA"/>
</dbReference>
<accession>Q2SPP4</accession>
<dbReference type="AlphaFoldDB" id="Q2SPP4"/>
<dbReference type="KEGG" id="hch:HCH_00470"/>
<evidence type="ECO:0000313" key="1">
    <source>
        <dbReference type="EMBL" id="ABC27380.1"/>
    </source>
</evidence>
<protein>
    <submittedName>
        <fullName evidence="1">Uncharacterized protein</fullName>
    </submittedName>
</protein>